<dbReference type="KEGG" id="pco:PHACADRAFT_259635"/>
<name>K5WSH9_PHACS</name>
<dbReference type="RefSeq" id="XP_007398029.1">
    <property type="nucleotide sequence ID" value="XM_007397967.1"/>
</dbReference>
<organism evidence="1 2">
    <name type="scientific">Phanerochaete carnosa (strain HHB-10118-sp)</name>
    <name type="common">White-rot fungus</name>
    <name type="synonym">Peniophora carnosa</name>
    <dbReference type="NCBI Taxonomy" id="650164"/>
    <lineage>
        <taxon>Eukaryota</taxon>
        <taxon>Fungi</taxon>
        <taxon>Dikarya</taxon>
        <taxon>Basidiomycota</taxon>
        <taxon>Agaricomycotina</taxon>
        <taxon>Agaricomycetes</taxon>
        <taxon>Polyporales</taxon>
        <taxon>Phanerochaetaceae</taxon>
        <taxon>Phanerochaete</taxon>
    </lineage>
</organism>
<evidence type="ECO:0000313" key="1">
    <source>
        <dbReference type="EMBL" id="EKM53337.1"/>
    </source>
</evidence>
<gene>
    <name evidence="1" type="ORF">PHACADRAFT_259635</name>
</gene>
<dbReference type="HOGENOM" id="CLU_174206_0_0_1"/>
<sequence length="98" mass="11259">MVRYFAFGYKVKYQWIFDRANELYMVPWNDTTDARANVMFDYFVTVVGQAGLMSYVRPIALKDEDCVGYCLASTDPSDGLPSRARDAEKIEKLRQIVG</sequence>
<dbReference type="GeneID" id="18917479"/>
<accession>K5WSH9</accession>
<proteinExistence type="predicted"/>
<dbReference type="EMBL" id="JH930474">
    <property type="protein sequence ID" value="EKM53337.1"/>
    <property type="molecule type" value="Genomic_DNA"/>
</dbReference>
<dbReference type="AlphaFoldDB" id="K5WSH9"/>
<reference evidence="1 2" key="1">
    <citation type="journal article" date="2012" name="BMC Genomics">
        <title>Comparative genomics of the white-rot fungi, Phanerochaete carnosa and P. chrysosporium, to elucidate the genetic basis of the distinct wood types they colonize.</title>
        <authorList>
            <person name="Suzuki H."/>
            <person name="MacDonald J."/>
            <person name="Syed K."/>
            <person name="Salamov A."/>
            <person name="Hori C."/>
            <person name="Aerts A."/>
            <person name="Henrissat B."/>
            <person name="Wiebenga A."/>
            <person name="vanKuyk P.A."/>
            <person name="Barry K."/>
            <person name="Lindquist E."/>
            <person name="LaButti K."/>
            <person name="Lapidus A."/>
            <person name="Lucas S."/>
            <person name="Coutinho P."/>
            <person name="Gong Y."/>
            <person name="Samejima M."/>
            <person name="Mahadevan R."/>
            <person name="Abou-Zaid M."/>
            <person name="de Vries R.P."/>
            <person name="Igarashi K."/>
            <person name="Yadav J.S."/>
            <person name="Grigoriev I.V."/>
            <person name="Master E.R."/>
        </authorList>
    </citation>
    <scope>NUCLEOTIDE SEQUENCE [LARGE SCALE GENOMIC DNA]</scope>
    <source>
        <strain evidence="1 2">HHB-10118-sp</strain>
    </source>
</reference>
<dbReference type="InParanoid" id="K5WSH9"/>
<dbReference type="Proteomes" id="UP000008370">
    <property type="component" value="Unassembled WGS sequence"/>
</dbReference>
<evidence type="ECO:0000313" key="2">
    <source>
        <dbReference type="Proteomes" id="UP000008370"/>
    </source>
</evidence>
<dbReference type="OrthoDB" id="2602444at2759"/>
<protein>
    <submittedName>
        <fullName evidence="1">Uncharacterized protein</fullName>
    </submittedName>
</protein>
<keyword evidence="2" id="KW-1185">Reference proteome</keyword>